<dbReference type="PANTHER" id="PTHR34374">
    <property type="entry name" value="LARGE RIBOSOMAL RNA SUBUNIT ACCUMULATION PROTEIN YCED HOMOLOG 1, CHLOROPLASTIC"/>
    <property type="match status" value="1"/>
</dbReference>
<name>A0A9D1FYH8_9FIRM</name>
<protein>
    <submittedName>
        <fullName evidence="1">DUF177 domain-containing protein</fullName>
    </submittedName>
</protein>
<gene>
    <name evidence="1" type="ORF">IAA84_02800</name>
</gene>
<sequence length="162" mass="17616">MLDISHALKNPGQIYPLEAEVSLPEMEAMGETLAFENARFVGELLGAGESVSVKGTVRADVIAHCARCLAPVRYAVETPVDETFVRAENASADSDAYPIVGTEIELMDLVRDAVVLDLPMRFLCKEDCKGLCPKCGANRNEHPCNCLEGDDDNPFAALRDLF</sequence>
<dbReference type="Proteomes" id="UP000824140">
    <property type="component" value="Unassembled WGS sequence"/>
</dbReference>
<proteinExistence type="predicted"/>
<organism evidence="1 2">
    <name type="scientific">Candidatus Alectryocaccomicrobium excrementavium</name>
    <dbReference type="NCBI Taxonomy" id="2840668"/>
    <lineage>
        <taxon>Bacteria</taxon>
        <taxon>Bacillati</taxon>
        <taxon>Bacillota</taxon>
        <taxon>Clostridia</taxon>
        <taxon>Candidatus Alectryocaccomicrobium</taxon>
    </lineage>
</organism>
<dbReference type="Pfam" id="PF02620">
    <property type="entry name" value="YceD"/>
    <property type="match status" value="1"/>
</dbReference>
<evidence type="ECO:0000313" key="2">
    <source>
        <dbReference type="Proteomes" id="UP000824140"/>
    </source>
</evidence>
<reference evidence="1" key="1">
    <citation type="submission" date="2020-10" db="EMBL/GenBank/DDBJ databases">
        <authorList>
            <person name="Gilroy R."/>
        </authorList>
    </citation>
    <scope>NUCLEOTIDE SEQUENCE</scope>
    <source>
        <strain evidence="1">13766</strain>
    </source>
</reference>
<comment type="caution">
    <text evidence="1">The sequence shown here is derived from an EMBL/GenBank/DDBJ whole genome shotgun (WGS) entry which is preliminary data.</text>
</comment>
<dbReference type="AlphaFoldDB" id="A0A9D1FYH8"/>
<reference evidence="1" key="2">
    <citation type="journal article" date="2021" name="PeerJ">
        <title>Extensive microbial diversity within the chicken gut microbiome revealed by metagenomics and culture.</title>
        <authorList>
            <person name="Gilroy R."/>
            <person name="Ravi A."/>
            <person name="Getino M."/>
            <person name="Pursley I."/>
            <person name="Horton D.L."/>
            <person name="Alikhan N.F."/>
            <person name="Baker D."/>
            <person name="Gharbi K."/>
            <person name="Hall N."/>
            <person name="Watson M."/>
            <person name="Adriaenssens E.M."/>
            <person name="Foster-Nyarko E."/>
            <person name="Jarju S."/>
            <person name="Secka A."/>
            <person name="Antonio M."/>
            <person name="Oren A."/>
            <person name="Chaudhuri R.R."/>
            <person name="La Ragione R."/>
            <person name="Hildebrand F."/>
            <person name="Pallen M.J."/>
        </authorList>
    </citation>
    <scope>NUCLEOTIDE SEQUENCE</scope>
    <source>
        <strain evidence="1">13766</strain>
    </source>
</reference>
<accession>A0A9D1FYH8</accession>
<dbReference type="EMBL" id="DVJN01000056">
    <property type="protein sequence ID" value="HIS91926.1"/>
    <property type="molecule type" value="Genomic_DNA"/>
</dbReference>
<dbReference type="InterPro" id="IPR003772">
    <property type="entry name" value="YceD"/>
</dbReference>
<evidence type="ECO:0000313" key="1">
    <source>
        <dbReference type="EMBL" id="HIS91926.1"/>
    </source>
</evidence>
<dbReference type="PANTHER" id="PTHR34374:SF1">
    <property type="entry name" value="LARGE RIBOSOMAL RNA SUBUNIT ACCUMULATION PROTEIN YCED HOMOLOG 1, CHLOROPLASTIC"/>
    <property type="match status" value="1"/>
</dbReference>